<evidence type="ECO:0000256" key="4">
    <source>
        <dbReference type="ARBA" id="ARBA00022989"/>
    </source>
</evidence>
<organism evidence="9 10">
    <name type="scientific">Zobellella denitrificans</name>
    <dbReference type="NCBI Taxonomy" id="347534"/>
    <lineage>
        <taxon>Bacteria</taxon>
        <taxon>Pseudomonadati</taxon>
        <taxon>Pseudomonadota</taxon>
        <taxon>Gammaproteobacteria</taxon>
        <taxon>Aeromonadales</taxon>
        <taxon>Aeromonadaceae</taxon>
        <taxon>Zobellella</taxon>
    </lineage>
</organism>
<evidence type="ECO:0000259" key="8">
    <source>
        <dbReference type="Pfam" id="PF06738"/>
    </source>
</evidence>
<keyword evidence="3 7" id="KW-0812">Transmembrane</keyword>
<evidence type="ECO:0000256" key="7">
    <source>
        <dbReference type="SAM" id="Phobius"/>
    </source>
</evidence>
<dbReference type="GO" id="GO:0005886">
    <property type="term" value="C:plasma membrane"/>
    <property type="evidence" value="ECO:0007669"/>
    <property type="project" value="UniProtKB-SubCell"/>
</dbReference>
<dbReference type="RefSeq" id="WP_096778307.1">
    <property type="nucleotide sequence ID" value="NZ_CP012621.1"/>
</dbReference>
<sequence>MQDWLSPAADTAQRQLSRLVIQAGQLLMQHGAESALIETLTRRLGLALGLDGVEVSLANDALIVTTLLRGHCLTTCRRCPDKGINMQMVSEVQRLCIMAEKGLLDGRTAARRLARLKPLRYPRPLVILMVGLSCASFARLAGADWPVFALTLVASTCGIWVRQELALRHFNPLLNFAVTAFITTLIASQGLLHRWGEQPFLAIPSSVLMLVPGFPLINAAADMVKGYINTGLARWTMATLLTLATSIGIISAMNLLGIRGW</sequence>
<evidence type="ECO:0000313" key="9">
    <source>
        <dbReference type="EMBL" id="ATG72589.1"/>
    </source>
</evidence>
<keyword evidence="10" id="KW-1185">Reference proteome</keyword>
<feature type="transmembrane region" description="Helical" evidence="7">
    <location>
        <begin position="198"/>
        <end position="220"/>
    </location>
</feature>
<feature type="transmembrane region" description="Helical" evidence="7">
    <location>
        <begin position="121"/>
        <end position="139"/>
    </location>
</feature>
<keyword evidence="2" id="KW-1003">Cell membrane</keyword>
<dbReference type="Pfam" id="PF06738">
    <property type="entry name" value="ThrE"/>
    <property type="match status" value="1"/>
</dbReference>
<name>A0A291HKF8_9GAMM</name>
<protein>
    <recommendedName>
        <fullName evidence="8">Threonine/serine exporter-like N-terminal domain-containing protein</fullName>
    </recommendedName>
</protein>
<dbReference type="InterPro" id="IPR050539">
    <property type="entry name" value="ThrE_Dicarb/AminoAcid_Exp"/>
</dbReference>
<dbReference type="EMBL" id="CP012621">
    <property type="protein sequence ID" value="ATG72589.1"/>
    <property type="molecule type" value="Genomic_DNA"/>
</dbReference>
<evidence type="ECO:0000256" key="1">
    <source>
        <dbReference type="ARBA" id="ARBA00004651"/>
    </source>
</evidence>
<dbReference type="GO" id="GO:0022857">
    <property type="term" value="F:transmembrane transporter activity"/>
    <property type="evidence" value="ECO:0007669"/>
    <property type="project" value="InterPro"/>
</dbReference>
<accession>A0A291HKF8</accession>
<feature type="transmembrane region" description="Helical" evidence="7">
    <location>
        <begin position="173"/>
        <end position="192"/>
    </location>
</feature>
<dbReference type="KEGG" id="zdf:AN401_00935"/>
<dbReference type="InterPro" id="IPR010619">
    <property type="entry name" value="ThrE-like_N"/>
</dbReference>
<dbReference type="Proteomes" id="UP000217763">
    <property type="component" value="Chromosome"/>
</dbReference>
<gene>
    <name evidence="9" type="ORF">AN401_00935</name>
</gene>
<evidence type="ECO:0000256" key="3">
    <source>
        <dbReference type="ARBA" id="ARBA00022692"/>
    </source>
</evidence>
<reference evidence="10" key="1">
    <citation type="submission" date="2015-09" db="EMBL/GenBank/DDBJ databases">
        <authorList>
            <person name="Shao Z."/>
            <person name="Wang L."/>
        </authorList>
    </citation>
    <scope>NUCLEOTIDE SEQUENCE [LARGE SCALE GENOMIC DNA]</scope>
    <source>
        <strain evidence="10">F13-1</strain>
    </source>
</reference>
<dbReference type="PANTHER" id="PTHR34390">
    <property type="entry name" value="UPF0442 PROTEIN YJJB-RELATED"/>
    <property type="match status" value="1"/>
</dbReference>
<evidence type="ECO:0000256" key="5">
    <source>
        <dbReference type="ARBA" id="ARBA00023136"/>
    </source>
</evidence>
<feature type="domain" description="Threonine/serine exporter-like N-terminal" evidence="8">
    <location>
        <begin position="18"/>
        <end position="255"/>
    </location>
</feature>
<proteinExistence type="inferred from homology"/>
<evidence type="ECO:0000256" key="2">
    <source>
        <dbReference type="ARBA" id="ARBA00022475"/>
    </source>
</evidence>
<comment type="subcellular location">
    <subcellularLocation>
        <location evidence="1">Cell membrane</location>
        <topology evidence="1">Multi-pass membrane protein</topology>
    </subcellularLocation>
</comment>
<evidence type="ECO:0000256" key="6">
    <source>
        <dbReference type="ARBA" id="ARBA00034125"/>
    </source>
</evidence>
<evidence type="ECO:0000313" key="10">
    <source>
        <dbReference type="Proteomes" id="UP000217763"/>
    </source>
</evidence>
<keyword evidence="4 7" id="KW-1133">Transmembrane helix</keyword>
<keyword evidence="5 7" id="KW-0472">Membrane</keyword>
<dbReference type="GO" id="GO:0015744">
    <property type="term" value="P:succinate transport"/>
    <property type="evidence" value="ECO:0007669"/>
    <property type="project" value="TreeGrafter"/>
</dbReference>
<dbReference type="PANTHER" id="PTHR34390:SF2">
    <property type="entry name" value="SUCCINATE TRANSPORTER SUBUNIT YJJP-RELATED"/>
    <property type="match status" value="1"/>
</dbReference>
<dbReference type="AlphaFoldDB" id="A0A291HKF8"/>
<feature type="transmembrane region" description="Helical" evidence="7">
    <location>
        <begin position="232"/>
        <end position="256"/>
    </location>
</feature>
<comment type="similarity">
    <text evidence="6">Belongs to the ThrE exporter (TC 2.A.79) family.</text>
</comment>